<dbReference type="OrthoDB" id="9980512at2"/>
<keyword evidence="1" id="KW-1133">Transmembrane helix</keyword>
<organism evidence="2 3">
    <name type="scientific">Vibrio spartinae</name>
    <dbReference type="NCBI Taxonomy" id="1918945"/>
    <lineage>
        <taxon>Bacteria</taxon>
        <taxon>Pseudomonadati</taxon>
        <taxon>Pseudomonadota</taxon>
        <taxon>Gammaproteobacteria</taxon>
        <taxon>Vibrionales</taxon>
        <taxon>Vibrionaceae</taxon>
        <taxon>Vibrio</taxon>
    </lineage>
</organism>
<evidence type="ECO:0000313" key="3">
    <source>
        <dbReference type="Proteomes" id="UP000184774"/>
    </source>
</evidence>
<name>A0A1N6MAY1_9VIBR</name>
<dbReference type="Proteomes" id="UP000184774">
    <property type="component" value="Unassembled WGS sequence"/>
</dbReference>
<evidence type="ECO:0008006" key="4">
    <source>
        <dbReference type="Google" id="ProtNLM"/>
    </source>
</evidence>
<dbReference type="RefSeq" id="WP_074375034.1">
    <property type="nucleotide sequence ID" value="NZ_AP024907.1"/>
</dbReference>
<feature type="transmembrane region" description="Helical" evidence="1">
    <location>
        <begin position="48"/>
        <end position="67"/>
    </location>
</feature>
<dbReference type="AlphaFoldDB" id="A0A1N6MAY1"/>
<gene>
    <name evidence="2" type="ORF">VSP9026_04412</name>
</gene>
<feature type="transmembrane region" description="Helical" evidence="1">
    <location>
        <begin position="9"/>
        <end position="28"/>
    </location>
</feature>
<keyword evidence="1" id="KW-0472">Membrane</keyword>
<evidence type="ECO:0000256" key="1">
    <source>
        <dbReference type="SAM" id="Phobius"/>
    </source>
</evidence>
<feature type="transmembrane region" description="Helical" evidence="1">
    <location>
        <begin position="88"/>
        <end position="110"/>
    </location>
</feature>
<proteinExistence type="predicted"/>
<protein>
    <recommendedName>
        <fullName evidence="4">DUF1240 domain-containing protein</fullName>
    </recommendedName>
</protein>
<dbReference type="EMBL" id="FSSB01000034">
    <property type="protein sequence ID" value="SIO96609.1"/>
    <property type="molecule type" value="Genomic_DNA"/>
</dbReference>
<keyword evidence="1" id="KW-0812">Transmembrane</keyword>
<reference evidence="2 3" key="1">
    <citation type="submission" date="2016-12" db="EMBL/GenBank/DDBJ databases">
        <authorList>
            <person name="Song W.-J."/>
            <person name="Kurnit D.M."/>
        </authorList>
    </citation>
    <scope>NUCLEOTIDE SEQUENCE [LARGE SCALE GENOMIC DNA]</scope>
    <source>
        <strain evidence="2 3">CECT 9026</strain>
    </source>
</reference>
<accession>A0A1N6MAY1</accession>
<sequence length="143" mass="16328">MKNKIKAKQIIIITLGVIFILLMAWVIWEAFIQTLFGSSNAVIFSFDGIVPISCFILVTWLSVGTYCRSCEFVQNKKYGDIKPKNKTLIRLLIASAILGLSVNYANYFLIIKANNFIECPRKSGYKENLMRDYVNNINLCEKT</sequence>
<evidence type="ECO:0000313" key="2">
    <source>
        <dbReference type="EMBL" id="SIO96609.1"/>
    </source>
</evidence>